<evidence type="ECO:0000313" key="1">
    <source>
        <dbReference type="EMBL" id="BBN50937.1"/>
    </source>
</evidence>
<dbReference type="AlphaFoldDB" id="A0AAI8STH3"/>
<name>A0AAI8STH3_MYCAV</name>
<accession>A0AAI8STH3</accession>
<sequence>MRDLSPEEIALLEAQVPIGILMPGDATIRLVPVDDNVVQTYLGPAAEAVTTNYGIIFWFDVSSTGLVINRMATLNLLAVSNFSARTVPLLRGCVLATGQRGGRPHGLTLEQTRAFRVEAEPVWWVNSVMSVRGERDRWRRRRRRPD</sequence>
<reference evidence="1 2" key="1">
    <citation type="submission" date="2019-09" db="EMBL/GenBank/DDBJ databases">
        <title>Complete genome sequence of Mycobacterium avium subsp. hominissuis strain JP-H-1.</title>
        <authorList>
            <person name="Kinoshita Y."/>
            <person name="Niwa H."/>
            <person name="Uchida-Fujii E."/>
            <person name="Nukada T."/>
        </authorList>
    </citation>
    <scope>NUCLEOTIDE SEQUENCE [LARGE SCALE GENOMIC DNA]</scope>
    <source>
        <strain evidence="1 2">JP-H-1</strain>
        <plasmid evidence="1 2">p1-JPH1</plasmid>
    </source>
</reference>
<keyword evidence="1" id="KW-0614">Plasmid</keyword>
<dbReference type="EMBL" id="AP020327">
    <property type="protein sequence ID" value="BBN50937.1"/>
    <property type="molecule type" value="Genomic_DNA"/>
</dbReference>
<protein>
    <submittedName>
        <fullName evidence="1">Uncharacterized protein</fullName>
    </submittedName>
</protein>
<proteinExistence type="predicted"/>
<geneLocation type="plasmid" evidence="1 2">
    <name>p1-JPH1</name>
</geneLocation>
<evidence type="ECO:0000313" key="2">
    <source>
        <dbReference type="Proteomes" id="UP000327362"/>
    </source>
</evidence>
<gene>
    <name evidence="1" type="ORF">JPH1_54120</name>
</gene>
<dbReference type="RefSeq" id="WP_095785710.1">
    <property type="nucleotide sequence ID" value="NZ_AP020327.1"/>
</dbReference>
<organism evidence="1 2">
    <name type="scientific">Mycobacterium avium subsp. hominissuis</name>
    <dbReference type="NCBI Taxonomy" id="439334"/>
    <lineage>
        <taxon>Bacteria</taxon>
        <taxon>Bacillati</taxon>
        <taxon>Actinomycetota</taxon>
        <taxon>Actinomycetes</taxon>
        <taxon>Mycobacteriales</taxon>
        <taxon>Mycobacteriaceae</taxon>
        <taxon>Mycobacterium</taxon>
        <taxon>Mycobacterium avium complex (MAC)</taxon>
    </lineage>
</organism>
<dbReference type="Proteomes" id="UP000327362">
    <property type="component" value="Plasmid p1-JPH1"/>
</dbReference>